<feature type="transmembrane region" description="Helical" evidence="1">
    <location>
        <begin position="351"/>
        <end position="370"/>
    </location>
</feature>
<evidence type="ECO:0000256" key="1">
    <source>
        <dbReference type="SAM" id="Phobius"/>
    </source>
</evidence>
<sequence length="377" mass="40840">MFKKLFLLILFLVITTPAQAVVSWPPEVKPEQGKASGTLGTGDTQLTVNIEFWNVGEVGGYGEVTIGSVCPPEMVSEGCVSNEGIGTFSGGPNGEITANGKKTGIQLVNGKSFKSNLEKTFQANVENPEIFSKYRWSMDESVPDLEIKKGKYEVETIGSARFGDLSGQVEVNMPNPDGTYDEQAWDTAKLDMELPPGTRIIVREKSGLILVFPDTQTNITVGPGTEIILVSPDPQKSKISLPWGILKANVQKMMKDGSMEIEMSQAVAGIKGTQFVLNETKTESSVKVIEGSVSFKSKANGQTEMVNAGETMTADKNGLGQKTTFDVNAENADWKSLESNFGKTSADSKKYLYYLGVPILLVVVAIAFVIKRRKSKV</sequence>
<keyword evidence="1" id="KW-0472">Membrane</keyword>
<reference evidence="4 5" key="1">
    <citation type="journal article" date="2016" name="Nat. Commun.">
        <title>Thousands of microbial genomes shed light on interconnected biogeochemical processes in an aquifer system.</title>
        <authorList>
            <person name="Anantharaman K."/>
            <person name="Brown C.T."/>
            <person name="Hug L.A."/>
            <person name="Sharon I."/>
            <person name="Castelle C.J."/>
            <person name="Probst A.J."/>
            <person name="Thomas B.C."/>
            <person name="Singh A."/>
            <person name="Wilkins M.J."/>
            <person name="Karaoz U."/>
            <person name="Brodie E.L."/>
            <person name="Williams K.H."/>
            <person name="Hubbard S.S."/>
            <person name="Banfield J.F."/>
        </authorList>
    </citation>
    <scope>NUCLEOTIDE SEQUENCE [LARGE SCALE GENOMIC DNA]</scope>
</reference>
<evidence type="ECO:0000256" key="2">
    <source>
        <dbReference type="SAM" id="SignalP"/>
    </source>
</evidence>
<keyword evidence="1" id="KW-1133">Transmembrane helix</keyword>
<dbReference type="Proteomes" id="UP000177418">
    <property type="component" value="Unassembled WGS sequence"/>
</dbReference>
<name>A0A1F7JI92_9BACT</name>
<evidence type="ECO:0000313" key="5">
    <source>
        <dbReference type="Proteomes" id="UP000177418"/>
    </source>
</evidence>
<dbReference type="Gene3D" id="2.60.120.1440">
    <property type="match status" value="1"/>
</dbReference>
<keyword evidence="2" id="KW-0732">Signal</keyword>
<keyword evidence="1" id="KW-0812">Transmembrane</keyword>
<dbReference type="Pfam" id="PF04773">
    <property type="entry name" value="FecR"/>
    <property type="match status" value="1"/>
</dbReference>
<proteinExistence type="predicted"/>
<feature type="signal peptide" evidence="2">
    <location>
        <begin position="1"/>
        <end position="20"/>
    </location>
</feature>
<gene>
    <name evidence="4" type="ORF">A3H78_04415</name>
</gene>
<dbReference type="EMBL" id="MGAV01000007">
    <property type="protein sequence ID" value="OGK55315.1"/>
    <property type="molecule type" value="Genomic_DNA"/>
</dbReference>
<evidence type="ECO:0000313" key="4">
    <source>
        <dbReference type="EMBL" id="OGK55315.1"/>
    </source>
</evidence>
<organism evidence="4 5">
    <name type="scientific">Candidatus Roizmanbacteria bacterium RIFCSPLOWO2_02_FULL_36_11</name>
    <dbReference type="NCBI Taxonomy" id="1802071"/>
    <lineage>
        <taxon>Bacteria</taxon>
        <taxon>Candidatus Roizmaniibacteriota</taxon>
    </lineage>
</organism>
<feature type="domain" description="FecR protein" evidence="3">
    <location>
        <begin position="204"/>
        <end position="293"/>
    </location>
</feature>
<dbReference type="InterPro" id="IPR006860">
    <property type="entry name" value="FecR"/>
</dbReference>
<protein>
    <recommendedName>
        <fullName evidence="3">FecR protein domain-containing protein</fullName>
    </recommendedName>
</protein>
<feature type="chain" id="PRO_5009529460" description="FecR protein domain-containing protein" evidence="2">
    <location>
        <begin position="21"/>
        <end position="377"/>
    </location>
</feature>
<comment type="caution">
    <text evidence="4">The sequence shown here is derived from an EMBL/GenBank/DDBJ whole genome shotgun (WGS) entry which is preliminary data.</text>
</comment>
<dbReference type="PANTHER" id="PTHR38731">
    <property type="entry name" value="LIPL45-RELATED LIPOPROTEIN-RELATED"/>
    <property type="match status" value="1"/>
</dbReference>
<evidence type="ECO:0000259" key="3">
    <source>
        <dbReference type="Pfam" id="PF04773"/>
    </source>
</evidence>
<accession>A0A1F7JI92</accession>
<dbReference type="AlphaFoldDB" id="A0A1F7JI92"/>